<dbReference type="PANTHER" id="PTHR12563:SF23">
    <property type="entry name" value="BCDNA.GH07066"/>
    <property type="match status" value="1"/>
</dbReference>
<dbReference type="AlphaFoldDB" id="V5IBF4"/>
<evidence type="ECO:0000256" key="6">
    <source>
        <dbReference type="SAM" id="MobiDB-lite"/>
    </source>
</evidence>
<dbReference type="GO" id="GO:0004366">
    <property type="term" value="F:glycerol-3-phosphate O-acyltransferase activity"/>
    <property type="evidence" value="ECO:0007669"/>
    <property type="project" value="TreeGrafter"/>
</dbReference>
<dbReference type="GO" id="GO:0019432">
    <property type="term" value="P:triglyceride biosynthetic process"/>
    <property type="evidence" value="ECO:0007669"/>
    <property type="project" value="TreeGrafter"/>
</dbReference>
<protein>
    <submittedName>
        <fullName evidence="9">Putative mitochondrial glycerol-3-phosphate acyltransferase gpat</fullName>
    </submittedName>
</protein>
<dbReference type="InterPro" id="IPR022284">
    <property type="entry name" value="GPAT/DHAPAT"/>
</dbReference>
<evidence type="ECO:0000256" key="5">
    <source>
        <dbReference type="ARBA" id="ARBA00023315"/>
    </source>
</evidence>
<dbReference type="InterPro" id="IPR041728">
    <property type="entry name" value="GPAT/DHAPAT_LPLAT"/>
</dbReference>
<dbReference type="SMART" id="SM00563">
    <property type="entry name" value="PlsC"/>
    <property type="match status" value="1"/>
</dbReference>
<evidence type="ECO:0000256" key="7">
    <source>
        <dbReference type="SAM" id="SignalP"/>
    </source>
</evidence>
<dbReference type="Pfam" id="PF19277">
    <property type="entry name" value="GPAT_C"/>
    <property type="match status" value="1"/>
</dbReference>
<evidence type="ECO:0000259" key="8">
    <source>
        <dbReference type="SMART" id="SM00563"/>
    </source>
</evidence>
<reference evidence="9" key="1">
    <citation type="journal article" date="2015" name="Sci. Rep.">
        <title>Tissue- and time-dependent transcription in Ixodes ricinus salivary glands and midguts when blood feeding on the vertebrate host.</title>
        <authorList>
            <person name="Kotsyfakis M."/>
            <person name="Schwarz A."/>
            <person name="Erhart J."/>
            <person name="Ribeiro J.M."/>
        </authorList>
    </citation>
    <scope>NUCLEOTIDE SEQUENCE</scope>
    <source>
        <tissue evidence="9">Salivary gland and midgut</tissue>
    </source>
</reference>
<keyword evidence="3 9" id="KW-0808">Transferase</keyword>
<feature type="compositionally biased region" description="Basic and acidic residues" evidence="6">
    <location>
        <begin position="40"/>
        <end position="49"/>
    </location>
</feature>
<sequence length="891" mass="100896">MIAALLVFVSVYLAVRALMVKLLQNLQDVYSKWEAKSKPRISRSADESTTRQWTGTLDTQDGSKPRPQKGGKLLPRRNLAFNPGRHGTDKVRVPTLGHVQRSKVSFVDEVLPQFKQYPPPEEVRQLETLRHFALQCCSKCLPMSKSSFTVDGSIVLHGLDNALTLPSDGRSWLTPLKFVKNSIYLTCKRIPHEYKPISKKMLRSESIQRAIDKAVQDDPGTDKKEHQRRAISIFERMRATISTALLRLAVWLMHRLMSRMLTGVYVPKGQINLLKRASEHNIPMVYLPLHRSHLDYILVTFLLYLNELKVPLVAAGDNLLIPLFGTLLRGLGGFFIKRRLDFKDGRKDHLYRAVLKEYMMEILKSNHSLEFFLEGGRSRTGKTRLPKAGLLSVIVNCLNEELMQDVYIVPISISYEKILDGNFVSEQLGEPKVMETFTAALRSIWHILHSNYGCVRVDFCQPFSLREFLDSAKSQRLDPLAYDCPLSLLESLAPPTSPQEFRGSASTNSLCSADSATDDCRHAIKSLANHVVQQSSMSLALMSTNLVAFLLLTKHRKGATLQQLAHSLTWLRTAVGQRDHQVMCPGDSVESVRHACALLGKDLVLSETVQMEWSSGDTENNNLKIVFYRPMLRLPGVLELQYYANAVLDVFVHESIVATALFSLVGNELPLTLGTSDVVTVSRKELVDKCQDLVNILQHEFVLVLPCNNAVWVVGDAIGSLITANILAVCQKSGQAVSSQHRKWANCIEWDQENDEYSSELLTNDDERLKVILDEKNICMLEFLQCILASYVESYWVVACSLSKLVNTQMEEKIFFRQIQKMAQDKLHQGLLYYEESFAADTLRNAVKLYEQWGIVEHHRQDGMRILYLSERWNSDEAVDSVIGLVGAYRR</sequence>
<dbReference type="EMBL" id="GANP01015532">
    <property type="protein sequence ID" value="JAB68936.1"/>
    <property type="molecule type" value="mRNA"/>
</dbReference>
<evidence type="ECO:0000313" key="9">
    <source>
        <dbReference type="EMBL" id="JAB68936.1"/>
    </source>
</evidence>
<dbReference type="InterPro" id="IPR002123">
    <property type="entry name" value="Plipid/glycerol_acylTrfase"/>
</dbReference>
<feature type="domain" description="Phospholipid/glycerol acyltransferase" evidence="8">
    <location>
        <begin position="284"/>
        <end position="416"/>
    </location>
</feature>
<evidence type="ECO:0000256" key="4">
    <source>
        <dbReference type="ARBA" id="ARBA00023136"/>
    </source>
</evidence>
<comment type="similarity">
    <text evidence="2">Belongs to the GPAT/DAPAT family.</text>
</comment>
<dbReference type="PANTHER" id="PTHR12563">
    <property type="entry name" value="GLYCEROL-3-PHOSPHATE ACYLTRANSFERASE"/>
    <property type="match status" value="1"/>
</dbReference>
<keyword evidence="4" id="KW-0472">Membrane</keyword>
<evidence type="ECO:0000256" key="1">
    <source>
        <dbReference type="ARBA" id="ARBA00004370"/>
    </source>
</evidence>
<evidence type="ECO:0000256" key="3">
    <source>
        <dbReference type="ARBA" id="ARBA00022679"/>
    </source>
</evidence>
<feature type="region of interest" description="Disordered" evidence="6">
    <location>
        <begin position="40"/>
        <end position="90"/>
    </location>
</feature>
<organism evidence="9">
    <name type="scientific">Ixodes ricinus</name>
    <name type="common">Common tick</name>
    <name type="synonym">Acarus ricinus</name>
    <dbReference type="NCBI Taxonomy" id="34613"/>
    <lineage>
        <taxon>Eukaryota</taxon>
        <taxon>Metazoa</taxon>
        <taxon>Ecdysozoa</taxon>
        <taxon>Arthropoda</taxon>
        <taxon>Chelicerata</taxon>
        <taxon>Arachnida</taxon>
        <taxon>Acari</taxon>
        <taxon>Parasitiformes</taxon>
        <taxon>Ixodida</taxon>
        <taxon>Ixodoidea</taxon>
        <taxon>Ixodidae</taxon>
        <taxon>Ixodinae</taxon>
        <taxon>Ixodes</taxon>
    </lineage>
</organism>
<accession>V5IBF4</accession>
<dbReference type="GO" id="GO:0008654">
    <property type="term" value="P:phospholipid biosynthetic process"/>
    <property type="evidence" value="ECO:0007669"/>
    <property type="project" value="TreeGrafter"/>
</dbReference>
<dbReference type="SUPFAM" id="SSF69593">
    <property type="entry name" value="Glycerol-3-phosphate (1)-acyltransferase"/>
    <property type="match status" value="1"/>
</dbReference>
<dbReference type="GO" id="GO:0006072">
    <property type="term" value="P:glycerol-3-phosphate metabolic process"/>
    <property type="evidence" value="ECO:0007669"/>
    <property type="project" value="TreeGrafter"/>
</dbReference>
<proteinExistence type="evidence at transcript level"/>
<comment type="subcellular location">
    <subcellularLocation>
        <location evidence="1">Membrane</location>
    </subcellularLocation>
</comment>
<dbReference type="InterPro" id="IPR045520">
    <property type="entry name" value="GPAT/DHAPAT_C"/>
</dbReference>
<keyword evidence="5 9" id="KW-0012">Acyltransferase</keyword>
<feature type="chain" id="PRO_5004738589" evidence="7">
    <location>
        <begin position="18"/>
        <end position="891"/>
    </location>
</feature>
<feature type="signal peptide" evidence="7">
    <location>
        <begin position="1"/>
        <end position="17"/>
    </location>
</feature>
<name>V5IBF4_IXORI</name>
<feature type="compositionally biased region" description="Polar residues" evidence="6">
    <location>
        <begin position="50"/>
        <end position="62"/>
    </location>
</feature>
<dbReference type="CDD" id="cd07993">
    <property type="entry name" value="LPLAT_DHAPAT-like"/>
    <property type="match status" value="1"/>
</dbReference>
<dbReference type="Pfam" id="PF01553">
    <property type="entry name" value="Acyltransferase"/>
    <property type="match status" value="1"/>
</dbReference>
<dbReference type="GO" id="GO:0031966">
    <property type="term" value="C:mitochondrial membrane"/>
    <property type="evidence" value="ECO:0007669"/>
    <property type="project" value="TreeGrafter"/>
</dbReference>
<keyword evidence="7" id="KW-0732">Signal</keyword>
<dbReference type="GO" id="GO:0006631">
    <property type="term" value="P:fatty acid metabolic process"/>
    <property type="evidence" value="ECO:0007669"/>
    <property type="project" value="TreeGrafter"/>
</dbReference>
<evidence type="ECO:0000256" key="2">
    <source>
        <dbReference type="ARBA" id="ARBA00007937"/>
    </source>
</evidence>